<accession>A0A699IPZ7</accession>
<name>A0A699IPZ7_TANCI</name>
<dbReference type="EMBL" id="BKCJ010311200">
    <property type="protein sequence ID" value="GEZ69529.1"/>
    <property type="molecule type" value="Genomic_DNA"/>
</dbReference>
<feature type="non-terminal residue" evidence="1">
    <location>
        <position position="1"/>
    </location>
</feature>
<protein>
    <submittedName>
        <fullName evidence="1">Uncharacterized protein</fullName>
    </submittedName>
</protein>
<proteinExistence type="predicted"/>
<sequence length="85" mass="9612">ETIESNFVGDIFDQKVPMPKLMITLASNQEKSPDLLSHQGLQAFMHSTTCPMMIHGKNIPLLDVPLFHFYPPLINSRMEEFGPAQ</sequence>
<dbReference type="AlphaFoldDB" id="A0A699IPZ7"/>
<organism evidence="1">
    <name type="scientific">Tanacetum cinerariifolium</name>
    <name type="common">Dalmatian daisy</name>
    <name type="synonym">Chrysanthemum cinerariifolium</name>
    <dbReference type="NCBI Taxonomy" id="118510"/>
    <lineage>
        <taxon>Eukaryota</taxon>
        <taxon>Viridiplantae</taxon>
        <taxon>Streptophyta</taxon>
        <taxon>Embryophyta</taxon>
        <taxon>Tracheophyta</taxon>
        <taxon>Spermatophyta</taxon>
        <taxon>Magnoliopsida</taxon>
        <taxon>eudicotyledons</taxon>
        <taxon>Gunneridae</taxon>
        <taxon>Pentapetalae</taxon>
        <taxon>asterids</taxon>
        <taxon>campanulids</taxon>
        <taxon>Asterales</taxon>
        <taxon>Asteraceae</taxon>
        <taxon>Asteroideae</taxon>
        <taxon>Anthemideae</taxon>
        <taxon>Anthemidinae</taxon>
        <taxon>Tanacetum</taxon>
    </lineage>
</organism>
<evidence type="ECO:0000313" key="1">
    <source>
        <dbReference type="EMBL" id="GEZ69529.1"/>
    </source>
</evidence>
<reference evidence="1" key="1">
    <citation type="journal article" date="2019" name="Sci. Rep.">
        <title>Draft genome of Tanacetum cinerariifolium, the natural source of mosquito coil.</title>
        <authorList>
            <person name="Yamashiro T."/>
            <person name="Shiraishi A."/>
            <person name="Satake H."/>
            <person name="Nakayama K."/>
        </authorList>
    </citation>
    <scope>NUCLEOTIDE SEQUENCE</scope>
</reference>
<comment type="caution">
    <text evidence="1">The sequence shown here is derived from an EMBL/GenBank/DDBJ whole genome shotgun (WGS) entry which is preliminary data.</text>
</comment>
<gene>
    <name evidence="1" type="ORF">Tci_541502</name>
</gene>